<comment type="caution">
    <text evidence="4">The sequence shown here is derived from an EMBL/GenBank/DDBJ whole genome shotgun (WGS) entry which is preliminary data.</text>
</comment>
<feature type="transmembrane region" description="Helical" evidence="2">
    <location>
        <begin position="167"/>
        <end position="186"/>
    </location>
</feature>
<keyword evidence="5" id="KW-1185">Reference proteome</keyword>
<keyword evidence="2" id="KW-0812">Transmembrane</keyword>
<feature type="transmembrane region" description="Helical" evidence="2">
    <location>
        <begin position="198"/>
        <end position="222"/>
    </location>
</feature>
<feature type="domain" description="EccD-like transmembrane" evidence="3">
    <location>
        <begin position="256"/>
        <end position="405"/>
    </location>
</feature>
<name>A0A9X7IRM9_9MYCO</name>
<protein>
    <recommendedName>
        <fullName evidence="3">EccD-like transmembrane domain-containing protein</fullName>
    </recommendedName>
</protein>
<feature type="transmembrane region" description="Helical" evidence="2">
    <location>
        <begin position="293"/>
        <end position="310"/>
    </location>
</feature>
<reference evidence="4 5" key="1">
    <citation type="submission" date="2018-02" db="EMBL/GenBank/DDBJ databases">
        <title>Draft genome sequence of Mycobacterium virginiense isolated from mud of a swine farm in Japan.</title>
        <authorList>
            <person name="Ohya K."/>
        </authorList>
    </citation>
    <scope>NUCLEOTIDE SEQUENCE [LARGE SCALE GENOMIC DNA]</scope>
    <source>
        <strain evidence="4 5">GF75</strain>
    </source>
</reference>
<feature type="transmembrane region" description="Helical" evidence="2">
    <location>
        <begin position="322"/>
        <end position="341"/>
    </location>
</feature>
<feature type="transmembrane region" description="Helical" evidence="2">
    <location>
        <begin position="264"/>
        <end position="287"/>
    </location>
</feature>
<feature type="transmembrane region" description="Helical" evidence="2">
    <location>
        <begin position="347"/>
        <end position="367"/>
    </location>
</feature>
<feature type="transmembrane region" description="Helical" evidence="2">
    <location>
        <begin position="379"/>
        <end position="402"/>
    </location>
</feature>
<evidence type="ECO:0000259" key="3">
    <source>
        <dbReference type="Pfam" id="PF19053"/>
    </source>
</evidence>
<dbReference type="Gene3D" id="3.10.20.90">
    <property type="entry name" value="Phosphatidylinositol 3-kinase Catalytic Subunit, Chain A, domain 1"/>
    <property type="match status" value="1"/>
</dbReference>
<organism evidence="4 5">
    <name type="scientific">Mycolicibacter virginiensis</name>
    <dbReference type="NCBI Taxonomy" id="1795032"/>
    <lineage>
        <taxon>Bacteria</taxon>
        <taxon>Bacillati</taxon>
        <taxon>Actinomycetota</taxon>
        <taxon>Actinomycetes</taxon>
        <taxon>Mycobacteriales</taxon>
        <taxon>Mycobacteriaceae</taxon>
        <taxon>Mycolicibacter</taxon>
    </lineage>
</organism>
<gene>
    <name evidence="4" type="ORF">C5U48_00870</name>
</gene>
<dbReference type="Pfam" id="PF08817">
    <property type="entry name" value="YukD"/>
    <property type="match status" value="1"/>
</dbReference>
<dbReference type="EMBL" id="PUEV01000005">
    <property type="protein sequence ID" value="PQM54093.1"/>
    <property type="molecule type" value="Genomic_DNA"/>
</dbReference>
<evidence type="ECO:0000256" key="2">
    <source>
        <dbReference type="SAM" id="Phobius"/>
    </source>
</evidence>
<evidence type="ECO:0000256" key="1">
    <source>
        <dbReference type="SAM" id="MobiDB-lite"/>
    </source>
</evidence>
<dbReference type="AlphaFoldDB" id="A0A9X7IRM9"/>
<feature type="transmembrane region" description="Helical" evidence="2">
    <location>
        <begin position="228"/>
        <end position="252"/>
    </location>
</feature>
<keyword evidence="2" id="KW-0472">Membrane</keyword>
<accession>A0A9X7IRM9</accession>
<proteinExistence type="predicted"/>
<keyword evidence="2" id="KW-1133">Transmembrane helix</keyword>
<evidence type="ECO:0000313" key="4">
    <source>
        <dbReference type="EMBL" id="PQM54093.1"/>
    </source>
</evidence>
<dbReference type="InterPro" id="IPR024962">
    <property type="entry name" value="YukD-like"/>
</dbReference>
<sequence>MDSRKRRGCRLSSVRATRPKGERDVANPDSGLRRVAVHADNTHADLTLPSGVPVAALIPAVVELMPHRASPDSLRPYRLSELGRPALDGTRTLSQQGIRDGSTLVLTRVECSAPQVSFDDPAEQVAAAVRTIERPWNRAARRLGAALTASGLAGVAGFVAIPGGPGAPNALLAVAATGAVALMTVPPSGCNGLVRTTLCCLAGLALLGAVAGMAVAVAGIALPQAGAAAVVAGVGMIRVAGRVAAAATGLFGREASQVGRAHDLLTGLVSAAAAVAALGSAAVVVGAPVAEEPYLVGAVFAATAGLALVLRARSHTDGVQIAALIAGGTATSAIGLLGAAGHTTAQWPAALAVVLVVAALGLGFTAPTTSPLIRRGAEVVEGLALGSLVPLACWLCGLYSAARGLNLG</sequence>
<dbReference type="InterPro" id="IPR044049">
    <property type="entry name" value="EccD_transm"/>
</dbReference>
<feature type="region of interest" description="Disordered" evidence="1">
    <location>
        <begin position="1"/>
        <end position="28"/>
    </location>
</feature>
<dbReference type="Proteomes" id="UP000237911">
    <property type="component" value="Unassembled WGS sequence"/>
</dbReference>
<feature type="transmembrane region" description="Helical" evidence="2">
    <location>
        <begin position="143"/>
        <end position="161"/>
    </location>
</feature>
<dbReference type="Pfam" id="PF19053">
    <property type="entry name" value="EccD"/>
    <property type="match status" value="1"/>
</dbReference>
<evidence type="ECO:0000313" key="5">
    <source>
        <dbReference type="Proteomes" id="UP000237911"/>
    </source>
</evidence>